<accession>A0AAV5SJA3</accession>
<evidence type="ECO:0000313" key="1">
    <source>
        <dbReference type="EMBL" id="GMS82984.1"/>
    </source>
</evidence>
<comment type="caution">
    <text evidence="1">The sequence shown here is derived from an EMBL/GenBank/DDBJ whole genome shotgun (WGS) entry which is preliminary data.</text>
</comment>
<dbReference type="Proteomes" id="UP001432027">
    <property type="component" value="Unassembled WGS sequence"/>
</dbReference>
<sequence>AHGVCHPLTAFLPQPKECGTCTDAKQSWDTIECAFGQVLYFDNIATSMNKVFCSGNDWKNGNDAVAATSTVYCGPPAAPTTTTASPTCGMLAADYPNGCTDCSSPTFSTTETYCC</sequence>
<reference evidence="1" key="1">
    <citation type="submission" date="2023-10" db="EMBL/GenBank/DDBJ databases">
        <title>Genome assembly of Pristionchus species.</title>
        <authorList>
            <person name="Yoshida K."/>
            <person name="Sommer R.J."/>
        </authorList>
    </citation>
    <scope>NUCLEOTIDE SEQUENCE</scope>
    <source>
        <strain evidence="1">RS0144</strain>
    </source>
</reference>
<dbReference type="AlphaFoldDB" id="A0AAV5SJA3"/>
<proteinExistence type="predicted"/>
<feature type="non-terminal residue" evidence="1">
    <location>
        <position position="1"/>
    </location>
</feature>
<name>A0AAV5SJA3_9BILA</name>
<keyword evidence="2" id="KW-1185">Reference proteome</keyword>
<protein>
    <submittedName>
        <fullName evidence="1">Uncharacterized protein</fullName>
    </submittedName>
</protein>
<feature type="non-terminal residue" evidence="1">
    <location>
        <position position="115"/>
    </location>
</feature>
<organism evidence="1 2">
    <name type="scientific">Pristionchus entomophagus</name>
    <dbReference type="NCBI Taxonomy" id="358040"/>
    <lineage>
        <taxon>Eukaryota</taxon>
        <taxon>Metazoa</taxon>
        <taxon>Ecdysozoa</taxon>
        <taxon>Nematoda</taxon>
        <taxon>Chromadorea</taxon>
        <taxon>Rhabditida</taxon>
        <taxon>Rhabditina</taxon>
        <taxon>Diplogasteromorpha</taxon>
        <taxon>Diplogasteroidea</taxon>
        <taxon>Neodiplogasteridae</taxon>
        <taxon>Pristionchus</taxon>
    </lineage>
</organism>
<evidence type="ECO:0000313" key="2">
    <source>
        <dbReference type="Proteomes" id="UP001432027"/>
    </source>
</evidence>
<dbReference type="EMBL" id="BTSX01000002">
    <property type="protein sequence ID" value="GMS82984.1"/>
    <property type="molecule type" value="Genomic_DNA"/>
</dbReference>
<gene>
    <name evidence="1" type="ORF">PENTCL1PPCAC_5159</name>
</gene>